<evidence type="ECO:0000256" key="2">
    <source>
        <dbReference type="ARBA" id="ARBA00022741"/>
    </source>
</evidence>
<sequence>MESSSGSISYGGEWRAEEAIAGNTEALRILRELITYPLLYSAESRKLGLKWPRGLLLYGPPGTGKTSLVRAVVQECGAHLIVISPHSVHRAHAGESEKILREAFSEASSHAKLGKPSVIFLDEIDALCPRRDSRREQEIRVASQLFMLMDSIKSSSTSVSHVVVVASTNRPDSIDPALRRAGRFDAEIEVTTPTEEERLHILKLYTKKLQLDASVDLRAIAASCNGYVGADLEALCREAAMSAVRKCSDSNLDEGSYSISMEDWKHARSVVGPSITRGVTVEIPNVSWEDIGGLKDIKKRLQQAVEWPLKHSETFERLGVSPFRGILLHGPPGCSKTTLAKAAAHAAQASFFSLSGAELYSMYVGEGEALLRNTFRRARLAAPSIIFFDEADVVATKRGGSSSGSSTVGERLLSTLLTEMDGLEQAKGILVLAATNRPHAIDAALMRPGRFDLVLYVPPPDLEARFEILCVHTRDMKLSDDVNLRQIAEDTELFTGAELEGLCREAGIVALRENISATVVCDRHFQIVQKSLKPALTAEEVASYSSFMKNPSRRSADSFESSSKTSNKQTKNLLVLASPVTIGVVSVVLYIGVRYFLMPTETLSSELRST</sequence>
<keyword evidence="8" id="KW-1185">Reference proteome</keyword>
<evidence type="ECO:0000256" key="3">
    <source>
        <dbReference type="ARBA" id="ARBA00022840"/>
    </source>
</evidence>
<evidence type="ECO:0000313" key="8">
    <source>
        <dbReference type="Proteomes" id="UP000187609"/>
    </source>
</evidence>
<dbReference type="STRING" id="49451.A0A1J6IGQ8"/>
<feature type="domain" description="AAA+ ATPase" evidence="6">
    <location>
        <begin position="322"/>
        <end position="461"/>
    </location>
</feature>
<keyword evidence="2 4" id="KW-0547">Nucleotide-binding</keyword>
<comment type="similarity">
    <text evidence="1 4">Belongs to the AAA ATPase family.</text>
</comment>
<proteinExistence type="inferred from homology"/>
<dbReference type="Gene3D" id="1.10.8.60">
    <property type="match status" value="2"/>
</dbReference>
<feature type="domain" description="AAA+ ATPase" evidence="6">
    <location>
        <begin position="51"/>
        <end position="194"/>
    </location>
</feature>
<dbReference type="OrthoDB" id="1287839at2759"/>
<dbReference type="FunFam" id="3.40.50.300:FF:001439">
    <property type="entry name" value="Cell division control protein 48 homolog B"/>
    <property type="match status" value="1"/>
</dbReference>
<dbReference type="AlphaFoldDB" id="A0A1J6IGQ8"/>
<dbReference type="InterPro" id="IPR003593">
    <property type="entry name" value="AAA+_ATPase"/>
</dbReference>
<dbReference type="GO" id="GO:0016887">
    <property type="term" value="F:ATP hydrolysis activity"/>
    <property type="evidence" value="ECO:0007669"/>
    <property type="project" value="InterPro"/>
</dbReference>
<dbReference type="PANTHER" id="PTHR23077">
    <property type="entry name" value="AAA-FAMILY ATPASE"/>
    <property type="match status" value="1"/>
</dbReference>
<dbReference type="GO" id="GO:0051301">
    <property type="term" value="P:cell division"/>
    <property type="evidence" value="ECO:0007669"/>
    <property type="project" value="UniProtKB-KW"/>
</dbReference>
<reference evidence="7" key="1">
    <citation type="submission" date="2016-11" db="EMBL/GenBank/DDBJ databases">
        <title>The genome of Nicotiana attenuata.</title>
        <authorList>
            <person name="Xu S."/>
            <person name="Brockmoeller T."/>
            <person name="Gaquerel E."/>
            <person name="Navarro A."/>
            <person name="Kuhl H."/>
            <person name="Gase K."/>
            <person name="Ling Z."/>
            <person name="Zhou W."/>
            <person name="Kreitzer C."/>
            <person name="Stanke M."/>
            <person name="Tang H."/>
            <person name="Lyons E."/>
            <person name="Pandey P."/>
            <person name="Pandey S.P."/>
            <person name="Timmermann B."/>
            <person name="Baldwin I.T."/>
        </authorList>
    </citation>
    <scope>NUCLEOTIDE SEQUENCE [LARGE SCALE GENOMIC DNA]</scope>
    <source>
        <strain evidence="7">UT</strain>
    </source>
</reference>
<dbReference type="FunFam" id="1.10.8.60:FF:000038">
    <property type="entry name" value="spermatogenesis-associated protein 5-like protein 1"/>
    <property type="match status" value="1"/>
</dbReference>
<evidence type="ECO:0000256" key="5">
    <source>
        <dbReference type="SAM" id="Phobius"/>
    </source>
</evidence>
<dbReference type="SMART" id="SM00382">
    <property type="entry name" value="AAA"/>
    <property type="match status" value="2"/>
</dbReference>
<dbReference type="InterPro" id="IPR050168">
    <property type="entry name" value="AAA_ATPase_domain"/>
</dbReference>
<dbReference type="Pfam" id="PF17862">
    <property type="entry name" value="AAA_lid_3"/>
    <property type="match status" value="2"/>
</dbReference>
<dbReference type="PROSITE" id="PS00674">
    <property type="entry name" value="AAA"/>
    <property type="match status" value="1"/>
</dbReference>
<dbReference type="FunFam" id="3.40.50.300:FF:001107">
    <property type="entry name" value="Cell division control protein 48-B-like protein"/>
    <property type="match status" value="1"/>
</dbReference>
<organism evidence="7 8">
    <name type="scientific">Nicotiana attenuata</name>
    <name type="common">Coyote tobacco</name>
    <dbReference type="NCBI Taxonomy" id="49451"/>
    <lineage>
        <taxon>Eukaryota</taxon>
        <taxon>Viridiplantae</taxon>
        <taxon>Streptophyta</taxon>
        <taxon>Embryophyta</taxon>
        <taxon>Tracheophyta</taxon>
        <taxon>Spermatophyta</taxon>
        <taxon>Magnoliopsida</taxon>
        <taxon>eudicotyledons</taxon>
        <taxon>Gunneridae</taxon>
        <taxon>Pentapetalae</taxon>
        <taxon>asterids</taxon>
        <taxon>lamiids</taxon>
        <taxon>Solanales</taxon>
        <taxon>Solanaceae</taxon>
        <taxon>Nicotianoideae</taxon>
        <taxon>Nicotianeae</taxon>
        <taxon>Nicotiana</taxon>
    </lineage>
</organism>
<dbReference type="SUPFAM" id="SSF52540">
    <property type="entry name" value="P-loop containing nucleoside triphosphate hydrolases"/>
    <property type="match status" value="2"/>
</dbReference>
<evidence type="ECO:0000256" key="1">
    <source>
        <dbReference type="ARBA" id="ARBA00006914"/>
    </source>
</evidence>
<dbReference type="EMBL" id="MJEQ01037190">
    <property type="protein sequence ID" value="OIS99703.1"/>
    <property type="molecule type" value="Genomic_DNA"/>
</dbReference>
<dbReference type="SMR" id="A0A1J6IGQ8"/>
<dbReference type="Pfam" id="PF00004">
    <property type="entry name" value="AAA"/>
    <property type="match status" value="2"/>
</dbReference>
<dbReference type="InterPro" id="IPR003959">
    <property type="entry name" value="ATPase_AAA_core"/>
</dbReference>
<dbReference type="GO" id="GO:0005524">
    <property type="term" value="F:ATP binding"/>
    <property type="evidence" value="ECO:0007669"/>
    <property type="project" value="UniProtKB-KW"/>
</dbReference>
<dbReference type="Gene3D" id="3.40.50.300">
    <property type="entry name" value="P-loop containing nucleotide triphosphate hydrolases"/>
    <property type="match status" value="2"/>
</dbReference>
<gene>
    <name evidence="7" type="primary">CDC48B</name>
    <name evidence="7" type="ORF">A4A49_05550</name>
</gene>
<evidence type="ECO:0000256" key="4">
    <source>
        <dbReference type="RuleBase" id="RU003651"/>
    </source>
</evidence>
<evidence type="ECO:0000259" key="6">
    <source>
        <dbReference type="SMART" id="SM00382"/>
    </source>
</evidence>
<keyword evidence="3 4" id="KW-0067">ATP-binding</keyword>
<comment type="caution">
    <text evidence="7">The sequence shown here is derived from an EMBL/GenBank/DDBJ whole genome shotgun (WGS) entry which is preliminary data.</text>
</comment>
<feature type="transmembrane region" description="Helical" evidence="5">
    <location>
        <begin position="573"/>
        <end position="597"/>
    </location>
</feature>
<protein>
    <submittedName>
        <fullName evidence="7">Cell division control protein 48 -like b</fullName>
    </submittedName>
</protein>
<keyword evidence="5" id="KW-0472">Membrane</keyword>
<name>A0A1J6IGQ8_NICAT</name>
<dbReference type="InterPro" id="IPR027417">
    <property type="entry name" value="P-loop_NTPase"/>
</dbReference>
<keyword evidence="5" id="KW-1133">Transmembrane helix</keyword>
<dbReference type="InterPro" id="IPR003960">
    <property type="entry name" value="ATPase_AAA_CS"/>
</dbReference>
<keyword evidence="5" id="KW-0812">Transmembrane</keyword>
<evidence type="ECO:0000313" key="7">
    <source>
        <dbReference type="EMBL" id="OIS99703.1"/>
    </source>
</evidence>
<dbReference type="PANTHER" id="PTHR23077:SF117">
    <property type="entry name" value="AAA+ ATPASE DOMAIN-CONTAINING PROTEIN"/>
    <property type="match status" value="1"/>
</dbReference>
<dbReference type="Gramene" id="OIS99703">
    <property type="protein sequence ID" value="OIS99703"/>
    <property type="gene ID" value="A4A49_05550"/>
</dbReference>
<accession>A0A1J6IGQ8</accession>
<dbReference type="OMA" id="DRHIYVA"/>
<dbReference type="Proteomes" id="UP000187609">
    <property type="component" value="Unassembled WGS sequence"/>
</dbReference>
<dbReference type="KEGG" id="nau:109231287"/>
<dbReference type="InterPro" id="IPR041569">
    <property type="entry name" value="AAA_lid_3"/>
</dbReference>
<dbReference type="GeneID" id="109231287"/>